<dbReference type="InterPro" id="IPR058192">
    <property type="entry name" value="WHD_ROQ1-like"/>
</dbReference>
<feature type="domain" description="TIR" evidence="6">
    <location>
        <begin position="58"/>
        <end position="220"/>
    </location>
</feature>
<evidence type="ECO:0000256" key="4">
    <source>
        <dbReference type="ARBA" id="ARBA00023027"/>
    </source>
</evidence>
<dbReference type="InterPro" id="IPR036390">
    <property type="entry name" value="WH_DNA-bd_sf"/>
</dbReference>
<dbReference type="GO" id="GO:0006952">
    <property type="term" value="P:defense response"/>
    <property type="evidence" value="ECO:0007669"/>
    <property type="project" value="UniProtKB-KW"/>
</dbReference>
<dbReference type="Gene3D" id="3.80.10.10">
    <property type="entry name" value="Ribonuclease Inhibitor"/>
    <property type="match status" value="2"/>
</dbReference>
<gene>
    <name evidence="7" type="ORF">SSX86_001111</name>
</gene>
<evidence type="ECO:0000313" key="7">
    <source>
        <dbReference type="EMBL" id="KAK9079440.1"/>
    </source>
</evidence>
<dbReference type="InterPro" id="IPR044974">
    <property type="entry name" value="Disease_R_plants"/>
</dbReference>
<dbReference type="PANTHER" id="PTHR11017">
    <property type="entry name" value="LEUCINE-RICH REPEAT-CONTAINING PROTEIN"/>
    <property type="match status" value="1"/>
</dbReference>
<keyword evidence="4" id="KW-0520">NAD</keyword>
<feature type="compositionally biased region" description="Basic and acidic residues" evidence="5">
    <location>
        <begin position="1242"/>
        <end position="1261"/>
    </location>
</feature>
<dbReference type="PRINTS" id="PR00364">
    <property type="entry name" value="DISEASERSIST"/>
</dbReference>
<keyword evidence="8" id="KW-1185">Reference proteome</keyword>
<evidence type="ECO:0000313" key="8">
    <source>
        <dbReference type="Proteomes" id="UP001408789"/>
    </source>
</evidence>
<dbReference type="GO" id="GO:0043531">
    <property type="term" value="F:ADP binding"/>
    <property type="evidence" value="ECO:0007669"/>
    <property type="project" value="InterPro"/>
</dbReference>
<evidence type="ECO:0000259" key="6">
    <source>
        <dbReference type="PROSITE" id="PS50104"/>
    </source>
</evidence>
<dbReference type="Pfam" id="PF00931">
    <property type="entry name" value="NB-ARC"/>
    <property type="match status" value="1"/>
</dbReference>
<dbReference type="Pfam" id="PF23282">
    <property type="entry name" value="WHD_ROQ1"/>
    <property type="match status" value="1"/>
</dbReference>
<dbReference type="InterPro" id="IPR002182">
    <property type="entry name" value="NB-ARC"/>
</dbReference>
<reference evidence="7 8" key="1">
    <citation type="submission" date="2024-04" db="EMBL/GenBank/DDBJ databases">
        <title>The reference genome of an endangered Asteraceae, Deinandra increscens subsp. villosa, native to the Central Coast of California.</title>
        <authorList>
            <person name="Guilliams M."/>
            <person name="Hasenstab-Lehman K."/>
            <person name="Meyer R."/>
            <person name="Mcevoy S."/>
        </authorList>
    </citation>
    <scope>NUCLEOTIDE SEQUENCE [LARGE SCALE GENOMIC DNA]</scope>
    <source>
        <tissue evidence="7">Leaf</tissue>
    </source>
</reference>
<dbReference type="SUPFAM" id="SSF52200">
    <property type="entry name" value="Toll/Interleukin receptor TIR domain"/>
    <property type="match status" value="1"/>
</dbReference>
<name>A0AAP0HE77_9ASTR</name>
<dbReference type="PANTHER" id="PTHR11017:SF307">
    <property type="entry name" value="TIR DOMAIN, P-LOOP CONTAINING NUCLEOSIDE TRIPHOSPHATE HYDROLASE"/>
    <property type="match status" value="1"/>
</dbReference>
<dbReference type="EMBL" id="JBCNJP010000003">
    <property type="protein sequence ID" value="KAK9079440.1"/>
    <property type="molecule type" value="Genomic_DNA"/>
</dbReference>
<dbReference type="Gene3D" id="3.40.50.10140">
    <property type="entry name" value="Toll/interleukin-1 receptor homology (TIR) domain"/>
    <property type="match status" value="1"/>
</dbReference>
<dbReference type="PROSITE" id="PS50104">
    <property type="entry name" value="TIR"/>
    <property type="match status" value="1"/>
</dbReference>
<organism evidence="7 8">
    <name type="scientific">Deinandra increscens subsp. villosa</name>
    <dbReference type="NCBI Taxonomy" id="3103831"/>
    <lineage>
        <taxon>Eukaryota</taxon>
        <taxon>Viridiplantae</taxon>
        <taxon>Streptophyta</taxon>
        <taxon>Embryophyta</taxon>
        <taxon>Tracheophyta</taxon>
        <taxon>Spermatophyta</taxon>
        <taxon>Magnoliopsida</taxon>
        <taxon>eudicotyledons</taxon>
        <taxon>Gunneridae</taxon>
        <taxon>Pentapetalae</taxon>
        <taxon>asterids</taxon>
        <taxon>campanulids</taxon>
        <taxon>Asterales</taxon>
        <taxon>Asteraceae</taxon>
        <taxon>Asteroideae</taxon>
        <taxon>Heliantheae alliance</taxon>
        <taxon>Madieae</taxon>
        <taxon>Madiinae</taxon>
        <taxon>Deinandra</taxon>
    </lineage>
</organism>
<keyword evidence="1" id="KW-0433">Leucine-rich repeat</keyword>
<evidence type="ECO:0000256" key="1">
    <source>
        <dbReference type="ARBA" id="ARBA00022614"/>
    </source>
</evidence>
<dbReference type="SMART" id="SM00255">
    <property type="entry name" value="TIR"/>
    <property type="match status" value="1"/>
</dbReference>
<accession>A0AAP0HE77</accession>
<dbReference type="Pfam" id="PF01582">
    <property type="entry name" value="TIR"/>
    <property type="match status" value="1"/>
</dbReference>
<dbReference type="AlphaFoldDB" id="A0AAP0HE77"/>
<keyword evidence="2" id="KW-0677">Repeat</keyword>
<proteinExistence type="predicted"/>
<dbReference type="InterPro" id="IPR027417">
    <property type="entry name" value="P-loop_NTPase"/>
</dbReference>
<protein>
    <recommendedName>
        <fullName evidence="6">TIR domain-containing protein</fullName>
    </recommendedName>
</protein>
<dbReference type="InterPro" id="IPR032675">
    <property type="entry name" value="LRR_dom_sf"/>
</dbReference>
<dbReference type="InterPro" id="IPR035897">
    <property type="entry name" value="Toll_tir_struct_dom_sf"/>
</dbReference>
<feature type="compositionally biased region" description="Polar residues" evidence="5">
    <location>
        <begin position="1229"/>
        <end position="1241"/>
    </location>
</feature>
<dbReference type="SUPFAM" id="SSF52058">
    <property type="entry name" value="L domain-like"/>
    <property type="match status" value="1"/>
</dbReference>
<dbReference type="Proteomes" id="UP001408789">
    <property type="component" value="Unassembled WGS sequence"/>
</dbReference>
<dbReference type="InterPro" id="IPR042197">
    <property type="entry name" value="Apaf_helical"/>
</dbReference>
<dbReference type="Gene3D" id="3.40.50.300">
    <property type="entry name" value="P-loop containing nucleotide triphosphate hydrolases"/>
    <property type="match status" value="1"/>
</dbReference>
<sequence>MRRELVEKSLYRLIISYSRPSPLIRPFFTLPTSIIPDYLISMASSSSIVLASSDVIASSYDVFLSFSGEDTRFTFTDHLYHKLIQAGIQTFRDNEEINKGEELKPELERAITESRASIVVLSTNYATSTWCLDELFLILERRRECNHFVLPVFYGVEPSDVRNHRGSFAIEVKPYSKWTDRNVSRWKLALTEVASLSGEVVLGHETIILKKIVDTLYNKLDCKEVPLPPNITGMSIHDQEINSWLEQDNLVFLVIKGMGGGGKTTLAKYIYNSNQKSFEYVSFIEEIGSTCKRANGLLKLQEQLLNDILEGKKRKTPCVSQGTRIIAKGLETKRALIVLDDIVDHKQFVALLGTGKINAQSKIIITTRENTDTWFDLSCWRYHKYEIKLLNDDESSLLLCRHAFKSIVPMAGFEKLVLRAVQYCEGNPLALEVLGSSLFMNDVENWTSQLTLSEKEIDSRVQGVLIRSYESLPSDTLKGLFLHIACFFNGIDMDYVVKILEPDYSAIFGIKTLIQRSLLSLSSNKNIIMHRLVQEMGKNIVRQESIRPEKRSRVWLSSDSYKILGKRMVAKKVEGFALDIKKMLEENLPFKSLELKTDALINMDRLKLLQLNFVELNGSYENFPEDLKWLCCFGFPLRSIPSNLYMGTVVAIDMSYSKLEVFEPSMVILSLKILNLKDSHHLLEIRNIFMFPNLETLILWNCYGLVNVCKTIGGLGSLTLLNMIGCKHLFNREQMDLSSASASASDTKHHIFSFPSSLHRLFLKDCHLDYTDSFNLTFCFQPDLQYLNLGNSLFESLPFDNHHLENLRVLDLSFCTRLKCLKCLPNTLAELYIYGCELLERITFQSPRFTLQEFGYLGCIHLYEVEGFMKLVPIAKLDETELGHMKWLQQYEHHQVFLVGDDELTTGRSLHIQMLYEFGIMSTSLPDINDPNMTPEYISDSSSLSFDVPSCPKNKRLKGINVTFKYSISGDDWAWFCKVNTTNGVLDFMYNPKVFGRPEFGELCIWLSYWPIGNTLDTGDTLNVSIVVMSGLEVHECSVSLVYSDQETIENNMGQEEILGGDLSQFQLSTGAYYLCRRDFFELLEVGRLTPDWFSTLLCGTIDYTEVRGWRKTGRPRHLNPSFTELKTVRCIIHGPQLEDIYKIADMSKSSIGDKTVAFTSTLLEERIINERMGKTVDFEFASDEIESFPSSPEIYDKQIKSPDETVGRQSVIPSFAGKIFNYIVPTAKPTSAETETSSQKSLDKKKNEDDERESRNVNIR</sequence>
<dbReference type="GO" id="GO:0007165">
    <property type="term" value="P:signal transduction"/>
    <property type="evidence" value="ECO:0007669"/>
    <property type="project" value="InterPro"/>
</dbReference>
<dbReference type="FunFam" id="3.40.50.10140:FF:000007">
    <property type="entry name" value="Disease resistance protein (TIR-NBS-LRR class)"/>
    <property type="match status" value="1"/>
</dbReference>
<dbReference type="SUPFAM" id="SSF46785">
    <property type="entry name" value="Winged helix' DNA-binding domain"/>
    <property type="match status" value="1"/>
</dbReference>
<keyword evidence="3" id="KW-0611">Plant defense</keyword>
<comment type="caution">
    <text evidence="7">The sequence shown here is derived from an EMBL/GenBank/DDBJ whole genome shotgun (WGS) entry which is preliminary data.</text>
</comment>
<dbReference type="Gene3D" id="1.10.8.430">
    <property type="entry name" value="Helical domain of apoptotic protease-activating factors"/>
    <property type="match status" value="1"/>
</dbReference>
<evidence type="ECO:0000256" key="5">
    <source>
        <dbReference type="SAM" id="MobiDB-lite"/>
    </source>
</evidence>
<dbReference type="SUPFAM" id="SSF52540">
    <property type="entry name" value="P-loop containing nucleoside triphosphate hydrolases"/>
    <property type="match status" value="1"/>
</dbReference>
<feature type="region of interest" description="Disordered" evidence="5">
    <location>
        <begin position="1228"/>
        <end position="1261"/>
    </location>
</feature>
<dbReference type="InterPro" id="IPR000157">
    <property type="entry name" value="TIR_dom"/>
</dbReference>
<evidence type="ECO:0000256" key="3">
    <source>
        <dbReference type="ARBA" id="ARBA00022821"/>
    </source>
</evidence>
<evidence type="ECO:0000256" key="2">
    <source>
        <dbReference type="ARBA" id="ARBA00022737"/>
    </source>
</evidence>